<sequence length="499" mass="55973">GSWADDMDDLPTVRTNSGYSRREYGGGDSSGYGREERYPPRQQLPLPDKPPYTAHLGNLSWDTTEADIEAHFTECNVVSVRLVRDKIEDRPKGFGYVEYGSLEGLVKALELGGSQLAGRNVRVSVAEPPKDRGDDRTAGEWRRSGPLSPMESSRGSRSDRYADRSEAGDRPERERRSFEPAGDGKVRDFNNWERKGPLAPLSPPPPTAEGAPREMRRRSPSDRPPVGDRTESVQRREFRERPQVERQPTAAEKDNEWRKSARPDSAPMKPTSPVVSHTRPKLELKKRSEVVTDATPASASADTPTSKSNPFGAAKPIDAEARIKEVEERRAALKKEQEEKAKREAEERKAQEEAEKAEKAAKEEAEKIEIAEKAEKTEAVEKTERPSRPDRNNTSPREPREPREFGRSGYRTDRGDRNDRGDRHERFERGGERGDKGSRYPAGEWRRGHDQTPAQGRRDSRQEAKPQAPEPAKAELSEDGWSTVPTKKSRGGAKVVTAS</sequence>
<dbReference type="PANTHER" id="PTHR23236">
    <property type="entry name" value="EUKARYOTIC TRANSLATION INITIATION FACTOR 4B/4H"/>
    <property type="match status" value="1"/>
</dbReference>
<evidence type="ECO:0000256" key="2">
    <source>
        <dbReference type="PROSITE-ProRule" id="PRU00176"/>
    </source>
</evidence>
<feature type="non-terminal residue" evidence="5">
    <location>
        <position position="1"/>
    </location>
</feature>
<keyword evidence="1 2" id="KW-0694">RNA-binding</keyword>
<feature type="region of interest" description="Disordered" evidence="3">
    <location>
        <begin position="122"/>
        <end position="499"/>
    </location>
</feature>
<dbReference type="Gene3D" id="3.30.70.330">
    <property type="match status" value="1"/>
</dbReference>
<dbReference type="STRING" id="1051890.A0A3N4MDC5"/>
<dbReference type="GO" id="GO:0005730">
    <property type="term" value="C:nucleolus"/>
    <property type="evidence" value="ECO:0007669"/>
    <property type="project" value="TreeGrafter"/>
</dbReference>
<dbReference type="EMBL" id="ML121527">
    <property type="protein sequence ID" value="RPB29871.1"/>
    <property type="molecule type" value="Genomic_DNA"/>
</dbReference>
<dbReference type="InParanoid" id="A0A3N4MDC5"/>
<evidence type="ECO:0000259" key="4">
    <source>
        <dbReference type="PROSITE" id="PS50102"/>
    </source>
</evidence>
<dbReference type="OrthoDB" id="48651at2759"/>
<feature type="compositionally biased region" description="Basic and acidic residues" evidence="3">
    <location>
        <begin position="211"/>
        <end position="244"/>
    </location>
</feature>
<evidence type="ECO:0000256" key="3">
    <source>
        <dbReference type="SAM" id="MobiDB-lite"/>
    </source>
</evidence>
<organism evidence="5 6">
    <name type="scientific">Terfezia boudieri ATCC MYA-4762</name>
    <dbReference type="NCBI Taxonomy" id="1051890"/>
    <lineage>
        <taxon>Eukaryota</taxon>
        <taxon>Fungi</taxon>
        <taxon>Dikarya</taxon>
        <taxon>Ascomycota</taxon>
        <taxon>Pezizomycotina</taxon>
        <taxon>Pezizomycetes</taxon>
        <taxon>Pezizales</taxon>
        <taxon>Pezizaceae</taxon>
        <taxon>Terfezia</taxon>
    </lineage>
</organism>
<name>A0A3N4MDC5_9PEZI</name>
<dbReference type="InterPro" id="IPR012677">
    <property type="entry name" value="Nucleotide-bd_a/b_plait_sf"/>
</dbReference>
<keyword evidence="6" id="KW-1185">Reference proteome</keyword>
<dbReference type="SMART" id="SM00360">
    <property type="entry name" value="RRM"/>
    <property type="match status" value="1"/>
</dbReference>
<feature type="compositionally biased region" description="Basic and acidic residues" evidence="3">
    <location>
        <begin position="280"/>
        <end position="290"/>
    </location>
</feature>
<feature type="compositionally biased region" description="Basic and acidic residues" evidence="3">
    <location>
        <begin position="154"/>
        <end position="196"/>
    </location>
</feature>
<protein>
    <recommendedName>
        <fullName evidence="4">RRM domain-containing protein</fullName>
    </recommendedName>
</protein>
<feature type="compositionally biased region" description="Low complexity" evidence="3">
    <location>
        <begin position="292"/>
        <end position="308"/>
    </location>
</feature>
<dbReference type="SUPFAM" id="SSF54928">
    <property type="entry name" value="RNA-binding domain, RBD"/>
    <property type="match status" value="1"/>
</dbReference>
<proteinExistence type="predicted"/>
<reference evidence="5 6" key="1">
    <citation type="journal article" date="2018" name="Nat. Ecol. Evol.">
        <title>Pezizomycetes genomes reveal the molecular basis of ectomycorrhizal truffle lifestyle.</title>
        <authorList>
            <person name="Murat C."/>
            <person name="Payen T."/>
            <person name="Noel B."/>
            <person name="Kuo A."/>
            <person name="Morin E."/>
            <person name="Chen J."/>
            <person name="Kohler A."/>
            <person name="Krizsan K."/>
            <person name="Balestrini R."/>
            <person name="Da Silva C."/>
            <person name="Montanini B."/>
            <person name="Hainaut M."/>
            <person name="Levati E."/>
            <person name="Barry K.W."/>
            <person name="Belfiori B."/>
            <person name="Cichocki N."/>
            <person name="Clum A."/>
            <person name="Dockter R.B."/>
            <person name="Fauchery L."/>
            <person name="Guy J."/>
            <person name="Iotti M."/>
            <person name="Le Tacon F."/>
            <person name="Lindquist E.A."/>
            <person name="Lipzen A."/>
            <person name="Malagnac F."/>
            <person name="Mello A."/>
            <person name="Molinier V."/>
            <person name="Miyauchi S."/>
            <person name="Poulain J."/>
            <person name="Riccioni C."/>
            <person name="Rubini A."/>
            <person name="Sitrit Y."/>
            <person name="Splivallo R."/>
            <person name="Traeger S."/>
            <person name="Wang M."/>
            <person name="Zifcakova L."/>
            <person name="Wipf D."/>
            <person name="Zambonelli A."/>
            <person name="Paolocci F."/>
            <person name="Nowrousian M."/>
            <person name="Ottonello S."/>
            <person name="Baldrian P."/>
            <person name="Spatafora J.W."/>
            <person name="Henrissat B."/>
            <person name="Nagy L.G."/>
            <person name="Aury J.M."/>
            <person name="Wincker P."/>
            <person name="Grigoriev I.V."/>
            <person name="Bonfante P."/>
            <person name="Martin F.M."/>
        </authorList>
    </citation>
    <scope>NUCLEOTIDE SEQUENCE [LARGE SCALE GENOMIC DNA]</scope>
    <source>
        <strain evidence="5 6">ATCC MYA-4762</strain>
    </source>
</reference>
<dbReference type="InterPro" id="IPR000504">
    <property type="entry name" value="RRM_dom"/>
</dbReference>
<dbReference type="Pfam" id="PF00076">
    <property type="entry name" value="RRM_1"/>
    <property type="match status" value="1"/>
</dbReference>
<evidence type="ECO:0000256" key="1">
    <source>
        <dbReference type="ARBA" id="ARBA00022884"/>
    </source>
</evidence>
<feature type="region of interest" description="Disordered" evidence="3">
    <location>
        <begin position="1"/>
        <end position="52"/>
    </location>
</feature>
<evidence type="ECO:0000313" key="6">
    <source>
        <dbReference type="Proteomes" id="UP000267821"/>
    </source>
</evidence>
<feature type="compositionally biased region" description="Basic and acidic residues" evidence="3">
    <location>
        <begin position="128"/>
        <end position="143"/>
    </location>
</feature>
<feature type="compositionally biased region" description="Basic and acidic residues" evidence="3">
    <location>
        <begin position="317"/>
        <end position="464"/>
    </location>
</feature>
<dbReference type="Proteomes" id="UP000267821">
    <property type="component" value="Unassembled WGS sequence"/>
</dbReference>
<dbReference type="InterPro" id="IPR035979">
    <property type="entry name" value="RBD_domain_sf"/>
</dbReference>
<feature type="domain" description="RRM" evidence="4">
    <location>
        <begin position="52"/>
        <end position="128"/>
    </location>
</feature>
<accession>A0A3N4MDC5</accession>
<evidence type="ECO:0000313" key="5">
    <source>
        <dbReference type="EMBL" id="RPB29871.1"/>
    </source>
</evidence>
<feature type="compositionally biased region" description="Basic and acidic residues" evidence="3">
    <location>
        <begin position="251"/>
        <end position="262"/>
    </location>
</feature>
<dbReference type="PROSITE" id="PS50102">
    <property type="entry name" value="RRM"/>
    <property type="match status" value="1"/>
</dbReference>
<dbReference type="GO" id="GO:0003723">
    <property type="term" value="F:RNA binding"/>
    <property type="evidence" value="ECO:0007669"/>
    <property type="project" value="UniProtKB-UniRule"/>
</dbReference>
<dbReference type="PANTHER" id="PTHR23236:SF11">
    <property type="entry name" value="EUKARYOTIC TRANSLATION INITIATION FACTOR 4H"/>
    <property type="match status" value="1"/>
</dbReference>
<gene>
    <name evidence="5" type="ORF">L211DRAFT_775900</name>
</gene>
<dbReference type="AlphaFoldDB" id="A0A3N4MDC5"/>